<keyword evidence="3" id="KW-1185">Reference proteome</keyword>
<dbReference type="OrthoDB" id="5392962at2"/>
<feature type="chain" id="PRO_5012184993" evidence="1">
    <location>
        <begin position="29"/>
        <end position="304"/>
    </location>
</feature>
<dbReference type="EMBL" id="CP019236">
    <property type="protein sequence ID" value="APW37970.1"/>
    <property type="molecule type" value="Genomic_DNA"/>
</dbReference>
<protein>
    <submittedName>
        <fullName evidence="2">Uncharacterized protein</fullName>
    </submittedName>
</protein>
<accession>A0A1P8JW34</accession>
<dbReference type="AlphaFoldDB" id="A0A1P8JW34"/>
<dbReference type="KEGG" id="rhy:RD110_12845"/>
<dbReference type="Proteomes" id="UP000186609">
    <property type="component" value="Chromosome"/>
</dbReference>
<reference evidence="2 3" key="1">
    <citation type="submission" date="2017-01" db="EMBL/GenBank/DDBJ databases">
        <authorList>
            <person name="Mah S.A."/>
            <person name="Swanson W.J."/>
            <person name="Moy G.W."/>
            <person name="Vacquier V.D."/>
        </authorList>
    </citation>
    <scope>NUCLEOTIDE SEQUENCE [LARGE SCALE GENOMIC DNA]</scope>
    <source>
        <strain evidence="2 3">DCY110</strain>
    </source>
</reference>
<dbReference type="RefSeq" id="WP_076199849.1">
    <property type="nucleotide sequence ID" value="NZ_CP019236.1"/>
</dbReference>
<feature type="signal peptide" evidence="1">
    <location>
        <begin position="1"/>
        <end position="28"/>
    </location>
</feature>
<proteinExistence type="predicted"/>
<evidence type="ECO:0000256" key="1">
    <source>
        <dbReference type="SAM" id="SignalP"/>
    </source>
</evidence>
<gene>
    <name evidence="2" type="ORF">RD110_12845</name>
</gene>
<evidence type="ECO:0000313" key="2">
    <source>
        <dbReference type="EMBL" id="APW37970.1"/>
    </source>
</evidence>
<organism evidence="2 3">
    <name type="scientific">Rhodoferax koreensis</name>
    <dbReference type="NCBI Taxonomy" id="1842727"/>
    <lineage>
        <taxon>Bacteria</taxon>
        <taxon>Pseudomonadati</taxon>
        <taxon>Pseudomonadota</taxon>
        <taxon>Betaproteobacteria</taxon>
        <taxon>Burkholderiales</taxon>
        <taxon>Comamonadaceae</taxon>
        <taxon>Rhodoferax</taxon>
    </lineage>
</organism>
<keyword evidence="1" id="KW-0732">Signal</keyword>
<sequence>MISFPTLARWLVALSVASAAVAATTAHAADDTAANALRAKYDSLAPTLRNNIFKRALHLESTESSSELKGDIYAVVNHPFATVESSLKDPDVWCDVLILHLNTKLCRAEGEAANPALVLYVGRKYDQPLEDAYKLRFSYRLAANAPEYFEVLLNAPAGPVGTRDYRIVLEAIPLAPQDGKAERTLVHLTYAYAYGLPARLAMQTYLATVAREKVGFTVTGKDADGKPEYVGGVRGVVERNTMRYYLAIDAYLGSLRLPPGEQFDRRLKTWFDASEQYALQLHEMELADYMTMKHAENERQHKAP</sequence>
<name>A0A1P8JW34_9BURK</name>
<evidence type="ECO:0000313" key="3">
    <source>
        <dbReference type="Proteomes" id="UP000186609"/>
    </source>
</evidence>